<dbReference type="InterPro" id="IPR055645">
    <property type="entry name" value="DpdA"/>
</dbReference>
<dbReference type="RefSeq" id="WP_176071560.1">
    <property type="nucleotide sequence ID" value="NZ_JABWMJ010000015.1"/>
</dbReference>
<gene>
    <name evidence="2" type="ORF">HQN59_23430</name>
</gene>
<accession>A0A7Y6TZ22</accession>
<comment type="caution">
    <text evidence="2">The sequence shown here is derived from an EMBL/GenBank/DDBJ whole genome shotgun (WGS) entry which is preliminary data.</text>
</comment>
<evidence type="ECO:0000313" key="3">
    <source>
        <dbReference type="Proteomes" id="UP000529637"/>
    </source>
</evidence>
<protein>
    <recommendedName>
        <fullName evidence="1">DeoxyPurine in DNA protein A domain-containing protein</fullName>
    </recommendedName>
</protein>
<dbReference type="AlphaFoldDB" id="A0A7Y6TZ22"/>
<sequence>MLLDVIEAPVPQAPAGARGRVGPILRVGIPTTGGKILRAARDAGYSVLFSTNAFMVRNKDGEVVSVRRPDPVQFAGLDAALDSAGFVAMARYRGFPWSVSQYLDLVESWPWTWYASWDQCVEPEIASSKIDVYFRLAETCRLLSEVRSQARDRGLPDPMPVIQGWEVDHYRWSLEHLPLASWPKLLGVGSMCRRRVHGPSGILTIVEALDRELTPGVGLHLFGVKGDALRFLSDHPRIASVDSMAWDFAARRQFPVGRTADKRIDVMHDWVRRNASQLELPKTPYDLPLFDESSEEASQELQEWLELVVDNQTDAVSAWHHCMRTWVGG</sequence>
<dbReference type="Pfam" id="PF23859">
    <property type="entry name" value="DpdA"/>
    <property type="match status" value="1"/>
</dbReference>
<keyword evidence="3" id="KW-1185">Reference proteome</keyword>
<dbReference type="Gene3D" id="3.20.20.105">
    <property type="entry name" value="Queuine tRNA-ribosyltransferase-like"/>
    <property type="match status" value="1"/>
</dbReference>
<proteinExistence type="predicted"/>
<evidence type="ECO:0000259" key="1">
    <source>
        <dbReference type="Pfam" id="PF23859"/>
    </source>
</evidence>
<dbReference type="SUPFAM" id="SSF51713">
    <property type="entry name" value="tRNA-guanine transglycosylase"/>
    <property type="match status" value="1"/>
</dbReference>
<dbReference type="InterPro" id="IPR036511">
    <property type="entry name" value="TGT-like_sf"/>
</dbReference>
<evidence type="ECO:0000313" key="2">
    <source>
        <dbReference type="EMBL" id="NUZ08702.1"/>
    </source>
</evidence>
<organism evidence="2 3">
    <name type="scientific">Piscinibacter koreensis</name>
    <dbReference type="NCBI Taxonomy" id="2742824"/>
    <lineage>
        <taxon>Bacteria</taxon>
        <taxon>Pseudomonadati</taxon>
        <taxon>Pseudomonadota</taxon>
        <taxon>Betaproteobacteria</taxon>
        <taxon>Burkholderiales</taxon>
        <taxon>Sphaerotilaceae</taxon>
        <taxon>Piscinibacter</taxon>
    </lineage>
</organism>
<reference evidence="2 3" key="1">
    <citation type="submission" date="2020-06" db="EMBL/GenBank/DDBJ databases">
        <title>Schlegella sp. ID0723 isolated from air conditioner.</title>
        <authorList>
            <person name="Kim D.Y."/>
            <person name="Kim D.-U."/>
        </authorList>
    </citation>
    <scope>NUCLEOTIDE SEQUENCE [LARGE SCALE GENOMIC DNA]</scope>
    <source>
        <strain evidence="2 3">ID0723</strain>
    </source>
</reference>
<name>A0A7Y6TZ22_9BURK</name>
<dbReference type="GO" id="GO:0006400">
    <property type="term" value="P:tRNA modification"/>
    <property type="evidence" value="ECO:0007669"/>
    <property type="project" value="InterPro"/>
</dbReference>
<feature type="domain" description="DeoxyPurine in DNA protein A" evidence="1">
    <location>
        <begin position="75"/>
        <end position="274"/>
    </location>
</feature>
<dbReference type="EMBL" id="JABWMJ010000015">
    <property type="protein sequence ID" value="NUZ08702.1"/>
    <property type="molecule type" value="Genomic_DNA"/>
</dbReference>
<dbReference type="Proteomes" id="UP000529637">
    <property type="component" value="Unassembled WGS sequence"/>
</dbReference>